<evidence type="ECO:0000256" key="1">
    <source>
        <dbReference type="SAM" id="MobiDB-lite"/>
    </source>
</evidence>
<dbReference type="Gene3D" id="3.40.50.150">
    <property type="entry name" value="Vaccinia Virus protein VP39"/>
    <property type="match status" value="1"/>
</dbReference>
<dbReference type="Proteomes" id="UP000439903">
    <property type="component" value="Unassembled WGS sequence"/>
</dbReference>
<name>A0A8H4AAM4_GIGMA</name>
<protein>
    <submittedName>
        <fullName evidence="3">S-adenosyl-L-methionine-dependent methyltransferase</fullName>
    </submittedName>
</protein>
<dbReference type="CDD" id="cd02440">
    <property type="entry name" value="AdoMet_MTases"/>
    <property type="match status" value="1"/>
</dbReference>
<dbReference type="GO" id="GO:0032259">
    <property type="term" value="P:methylation"/>
    <property type="evidence" value="ECO:0007669"/>
    <property type="project" value="UniProtKB-KW"/>
</dbReference>
<accession>A0A8H4AAM4</accession>
<evidence type="ECO:0000313" key="4">
    <source>
        <dbReference type="Proteomes" id="UP000439903"/>
    </source>
</evidence>
<sequence>MGQSPSKLFAISYKKNDKNGVKGNTKNTKTEFRDDKKNDQIEFDKEPPSLTFSVLDAHRFIEGRRFRIAKNATYTFPSDSKEATRFNESIKLMKRLFDSNYSAPVEKLLINGAKVLEIGTSGGFWLTDMSKQYSISTFLGLDATTIFNPECLPENCAFLEYNYFDEIPFPENIFDFVFQQSISSSKFRGNLFDSHLNEICRVVKPGGWIEIFGTTTEIVNAGPATKTFVDSMLKCFHFNGLNPNIVRTFPKKLKALKVTNIKVVEIPFYLSPNHPVSKNKGQELLLATAESLRVMIKLTVGYSDEEYDILIKNIIAETETLNMYTICIRTFGKKSLDIT</sequence>
<reference evidence="3 4" key="1">
    <citation type="journal article" date="2019" name="Environ. Microbiol.">
        <title>At the nexus of three kingdoms: the genome of the mycorrhizal fungus Gigaspora margarita provides insights into plant, endobacterial and fungal interactions.</title>
        <authorList>
            <person name="Venice F."/>
            <person name="Ghignone S."/>
            <person name="Salvioli di Fossalunga A."/>
            <person name="Amselem J."/>
            <person name="Novero M."/>
            <person name="Xianan X."/>
            <person name="Sedzielewska Toro K."/>
            <person name="Morin E."/>
            <person name="Lipzen A."/>
            <person name="Grigoriev I.V."/>
            <person name="Henrissat B."/>
            <person name="Martin F.M."/>
            <person name="Bonfante P."/>
        </authorList>
    </citation>
    <scope>NUCLEOTIDE SEQUENCE [LARGE SCALE GENOMIC DNA]</scope>
    <source>
        <strain evidence="3 4">BEG34</strain>
    </source>
</reference>
<comment type="caution">
    <text evidence="3">The sequence shown here is derived from an EMBL/GenBank/DDBJ whole genome shotgun (WGS) entry which is preliminary data.</text>
</comment>
<dbReference type="OrthoDB" id="2330751at2759"/>
<dbReference type="InterPro" id="IPR029063">
    <property type="entry name" value="SAM-dependent_MTases_sf"/>
</dbReference>
<feature type="region of interest" description="Disordered" evidence="1">
    <location>
        <begin position="17"/>
        <end position="38"/>
    </location>
</feature>
<organism evidence="3 4">
    <name type="scientific">Gigaspora margarita</name>
    <dbReference type="NCBI Taxonomy" id="4874"/>
    <lineage>
        <taxon>Eukaryota</taxon>
        <taxon>Fungi</taxon>
        <taxon>Fungi incertae sedis</taxon>
        <taxon>Mucoromycota</taxon>
        <taxon>Glomeromycotina</taxon>
        <taxon>Glomeromycetes</taxon>
        <taxon>Diversisporales</taxon>
        <taxon>Gigasporaceae</taxon>
        <taxon>Gigaspora</taxon>
    </lineage>
</organism>
<dbReference type="GO" id="GO:0008757">
    <property type="term" value="F:S-adenosylmethionine-dependent methyltransferase activity"/>
    <property type="evidence" value="ECO:0007669"/>
    <property type="project" value="InterPro"/>
</dbReference>
<keyword evidence="3" id="KW-0808">Transferase</keyword>
<dbReference type="EMBL" id="WTPW01001067">
    <property type="protein sequence ID" value="KAF0459120.1"/>
    <property type="molecule type" value="Genomic_DNA"/>
</dbReference>
<dbReference type="SUPFAM" id="SSF53335">
    <property type="entry name" value="S-adenosyl-L-methionine-dependent methyltransferases"/>
    <property type="match status" value="1"/>
</dbReference>
<evidence type="ECO:0000259" key="2">
    <source>
        <dbReference type="Pfam" id="PF08241"/>
    </source>
</evidence>
<dbReference type="Pfam" id="PF08241">
    <property type="entry name" value="Methyltransf_11"/>
    <property type="match status" value="1"/>
</dbReference>
<keyword evidence="3" id="KW-0489">Methyltransferase</keyword>
<proteinExistence type="predicted"/>
<dbReference type="AlphaFoldDB" id="A0A8H4AAM4"/>
<evidence type="ECO:0000313" key="3">
    <source>
        <dbReference type="EMBL" id="KAF0459120.1"/>
    </source>
</evidence>
<keyword evidence="4" id="KW-1185">Reference proteome</keyword>
<feature type="compositionally biased region" description="Basic and acidic residues" evidence="1">
    <location>
        <begin position="28"/>
        <end position="38"/>
    </location>
</feature>
<gene>
    <name evidence="3" type="ORF">F8M41_000820</name>
</gene>
<feature type="domain" description="Methyltransferase type 11" evidence="2">
    <location>
        <begin position="116"/>
        <end position="209"/>
    </location>
</feature>
<dbReference type="InterPro" id="IPR013216">
    <property type="entry name" value="Methyltransf_11"/>
</dbReference>